<feature type="transmembrane region" description="Helical" evidence="1">
    <location>
        <begin position="37"/>
        <end position="55"/>
    </location>
</feature>
<dbReference type="Proteomes" id="UP000503129">
    <property type="component" value="Chromosome"/>
</dbReference>
<reference evidence="2 3" key="1">
    <citation type="submission" date="2018-06" db="EMBL/GenBank/DDBJ databases">
        <title>Comparative genomics of Brasilonema spp. strains.</title>
        <authorList>
            <person name="Alvarenga D.O."/>
            <person name="Fiore M.F."/>
            <person name="Varani A.M."/>
        </authorList>
    </citation>
    <scope>NUCLEOTIDE SEQUENCE [LARGE SCALE GENOMIC DNA]</scope>
    <source>
        <strain evidence="2 3">CENA114</strain>
    </source>
</reference>
<dbReference type="KEGG" id="bsen:DP114_07950"/>
<evidence type="ECO:0000313" key="2">
    <source>
        <dbReference type="EMBL" id="QDL07843.1"/>
    </source>
</evidence>
<sequence>MDQPEEQRKTNWYKDNSDLCLTKQVQNLHQLEVYSRWLFVGFLWLTIAPFCVWGLRGEIVLWRQYFTWVAVRYGLYYHLLASLGLFFCLGMTVAVLIWQSRNILFGLPPQEKERLEQQVFRIRQQGPSHPFWKWVCS</sequence>
<evidence type="ECO:0000313" key="3">
    <source>
        <dbReference type="Proteomes" id="UP000503129"/>
    </source>
</evidence>
<gene>
    <name evidence="2" type="ORF">DP114_07950</name>
</gene>
<dbReference type="EMBL" id="CP030118">
    <property type="protein sequence ID" value="QDL07843.1"/>
    <property type="molecule type" value="Genomic_DNA"/>
</dbReference>
<protein>
    <submittedName>
        <fullName evidence="2">Uncharacterized protein</fullName>
    </submittedName>
</protein>
<organism evidence="2 3">
    <name type="scientific">Brasilonema sennae CENA114</name>
    <dbReference type="NCBI Taxonomy" id="415709"/>
    <lineage>
        <taxon>Bacteria</taxon>
        <taxon>Bacillati</taxon>
        <taxon>Cyanobacteriota</taxon>
        <taxon>Cyanophyceae</taxon>
        <taxon>Nostocales</taxon>
        <taxon>Scytonemataceae</taxon>
        <taxon>Brasilonema</taxon>
        <taxon>Bromeliae group (in: Brasilonema)</taxon>
    </lineage>
</organism>
<name>A0A856M9J8_9CYAN</name>
<keyword evidence="1" id="KW-0472">Membrane</keyword>
<accession>A0A856M9J8</accession>
<keyword evidence="1" id="KW-1133">Transmembrane helix</keyword>
<evidence type="ECO:0000256" key="1">
    <source>
        <dbReference type="SAM" id="Phobius"/>
    </source>
</evidence>
<dbReference type="RefSeq" id="WP_171975837.1">
    <property type="nucleotide sequence ID" value="NZ_CAWOXK010000001.1"/>
</dbReference>
<proteinExistence type="predicted"/>
<keyword evidence="3" id="KW-1185">Reference proteome</keyword>
<feature type="transmembrane region" description="Helical" evidence="1">
    <location>
        <begin position="75"/>
        <end position="98"/>
    </location>
</feature>
<keyword evidence="1" id="KW-0812">Transmembrane</keyword>
<dbReference type="AlphaFoldDB" id="A0A856M9J8"/>